<evidence type="ECO:0000313" key="8">
    <source>
        <dbReference type="EMBL" id="SFF20902.1"/>
    </source>
</evidence>
<dbReference type="InterPro" id="IPR011990">
    <property type="entry name" value="TPR-like_helical_dom_sf"/>
</dbReference>
<evidence type="ECO:0000259" key="7">
    <source>
        <dbReference type="Pfam" id="PF14322"/>
    </source>
</evidence>
<dbReference type="SUPFAM" id="SSF48452">
    <property type="entry name" value="TPR-like"/>
    <property type="match status" value="1"/>
</dbReference>
<keyword evidence="3" id="KW-0732">Signal</keyword>
<dbReference type="EMBL" id="FONW01000003">
    <property type="protein sequence ID" value="SFF20902.1"/>
    <property type="molecule type" value="Genomic_DNA"/>
</dbReference>
<keyword evidence="4" id="KW-0472">Membrane</keyword>
<keyword evidence="5" id="KW-0998">Cell outer membrane</keyword>
<dbReference type="STRING" id="655355.SAMN05216283_103123"/>
<dbReference type="Pfam" id="PF14322">
    <property type="entry name" value="SusD-like_3"/>
    <property type="match status" value="1"/>
</dbReference>
<proteinExistence type="inferred from homology"/>
<evidence type="ECO:0000259" key="6">
    <source>
        <dbReference type="Pfam" id="PF07980"/>
    </source>
</evidence>
<feature type="domain" description="SusD-like N-terminal" evidence="7">
    <location>
        <begin position="36"/>
        <end position="226"/>
    </location>
</feature>
<comment type="subcellular location">
    <subcellularLocation>
        <location evidence="1">Cell outer membrane</location>
    </subcellularLocation>
</comment>
<dbReference type="AlphaFoldDB" id="A0A1I2GTX0"/>
<reference evidence="8 9" key="1">
    <citation type="submission" date="2016-10" db="EMBL/GenBank/DDBJ databases">
        <authorList>
            <person name="de Groot N.N."/>
        </authorList>
    </citation>
    <scope>NUCLEOTIDE SEQUENCE [LARGE SCALE GENOMIC DNA]</scope>
    <source>
        <strain evidence="8 9">CGMCC 1.9156</strain>
    </source>
</reference>
<organism evidence="8 9">
    <name type="scientific">Sunxiuqinia elliptica</name>
    <dbReference type="NCBI Taxonomy" id="655355"/>
    <lineage>
        <taxon>Bacteria</taxon>
        <taxon>Pseudomonadati</taxon>
        <taxon>Bacteroidota</taxon>
        <taxon>Bacteroidia</taxon>
        <taxon>Marinilabiliales</taxon>
        <taxon>Prolixibacteraceae</taxon>
        <taxon>Sunxiuqinia</taxon>
    </lineage>
</organism>
<dbReference type="GO" id="GO:0009279">
    <property type="term" value="C:cell outer membrane"/>
    <property type="evidence" value="ECO:0007669"/>
    <property type="project" value="UniProtKB-SubCell"/>
</dbReference>
<gene>
    <name evidence="8" type="ORF">SAMN05216283_103123</name>
</gene>
<feature type="domain" description="RagB/SusD" evidence="6">
    <location>
        <begin position="372"/>
        <end position="573"/>
    </location>
</feature>
<dbReference type="InterPro" id="IPR012944">
    <property type="entry name" value="SusD_RagB_dom"/>
</dbReference>
<evidence type="ECO:0000256" key="2">
    <source>
        <dbReference type="ARBA" id="ARBA00006275"/>
    </source>
</evidence>
<evidence type="ECO:0000256" key="1">
    <source>
        <dbReference type="ARBA" id="ARBA00004442"/>
    </source>
</evidence>
<name>A0A1I2GTX0_9BACT</name>
<dbReference type="RefSeq" id="WP_093919552.1">
    <property type="nucleotide sequence ID" value="NZ_FONW01000003.1"/>
</dbReference>
<dbReference type="InterPro" id="IPR033985">
    <property type="entry name" value="SusD-like_N"/>
</dbReference>
<dbReference type="Proteomes" id="UP000198964">
    <property type="component" value="Unassembled WGS sequence"/>
</dbReference>
<sequence length="573" mass="66106">MKRLKYYILILCLTVTSISCDHDEMLNEVPKDFLSPENSFTTKAGFESALAHIYLSIRDNFYATTDSYSNFDMLGMDVDIASAYNPSPSSFTEMFQWGTFNADNGYASRWWNRCYDYAFKANVIIGRAESDVVKWASEAEKNAIIGEARFLRAFAYRFLANMYGGVPLVLEETSGPKFDYQRASQEQVYQQCKDDLLFATQWMLTVDKVKGGRAPRAAAYHLLSEILIQMGDYQGAIDAASVVIDDPAYSLMTERFGKYKDFQFNGYDHQGENEPWGDVYWDLFRDGNFNRVEGNKECIWNVQFDVDILGGGNVGQWGGNFVLERWWGPLYWNLKDKNGVSNFLKDTLCGRPVGRGTATEYLDQLVWQFKGDFDRDIRNSKYNIQRTFYWTNPNSKFYGQEITPENLGTASDYNKSRISPSLKKNVTVIHYGQFQDATSKEWHDNGRIYKDWYIMRLAETFLLRAEAYHLKGENQKAADDINVVRNRAQATPVNSGDVNIDLILDERARELHVEEYRLNTLLRMGKLVDYLMKYNESVIYNGYSLGNHFNKFPIPNSEIEANKENLLEQNPGY</sequence>
<protein>
    <submittedName>
        <fullName evidence="8">Starch-binding associating with outer membrane</fullName>
    </submittedName>
</protein>
<dbReference type="Gene3D" id="1.25.40.390">
    <property type="match status" value="1"/>
</dbReference>
<accession>A0A1I2GTX0</accession>
<evidence type="ECO:0000313" key="9">
    <source>
        <dbReference type="Proteomes" id="UP000198964"/>
    </source>
</evidence>
<evidence type="ECO:0000256" key="3">
    <source>
        <dbReference type="ARBA" id="ARBA00022729"/>
    </source>
</evidence>
<keyword evidence="9" id="KW-1185">Reference proteome</keyword>
<evidence type="ECO:0000256" key="4">
    <source>
        <dbReference type="ARBA" id="ARBA00023136"/>
    </source>
</evidence>
<dbReference type="PROSITE" id="PS51257">
    <property type="entry name" value="PROKAR_LIPOPROTEIN"/>
    <property type="match status" value="1"/>
</dbReference>
<evidence type="ECO:0000256" key="5">
    <source>
        <dbReference type="ARBA" id="ARBA00023237"/>
    </source>
</evidence>
<comment type="similarity">
    <text evidence="2">Belongs to the SusD family.</text>
</comment>
<dbReference type="Pfam" id="PF07980">
    <property type="entry name" value="SusD_RagB"/>
    <property type="match status" value="1"/>
</dbReference>